<proteinExistence type="predicted"/>
<dbReference type="Proteomes" id="UP000248405">
    <property type="component" value="Unassembled WGS sequence"/>
</dbReference>
<accession>A0A319BLL0</accession>
<name>A0A319BLL0_ASPVC</name>
<evidence type="ECO:0000313" key="1">
    <source>
        <dbReference type="EMBL" id="PYH66543.1"/>
    </source>
</evidence>
<sequence>MENNRLSKFYVHIYEQEEYFQIHNLKQKAKKYFKKRFLRDLDAFFFLILSPPDSVKSFALTGHKPRSQPFDISIPGYQGLHLRGIFAVLLGGLE</sequence>
<dbReference type="RefSeq" id="XP_025560337.1">
    <property type="nucleotide sequence ID" value="XM_025707204.1"/>
</dbReference>
<keyword evidence="2" id="KW-1185">Reference proteome</keyword>
<evidence type="ECO:0000313" key="2">
    <source>
        <dbReference type="Proteomes" id="UP000248405"/>
    </source>
</evidence>
<gene>
    <name evidence="1" type="ORF">BO88DRAFT_406639</name>
</gene>
<reference evidence="1" key="1">
    <citation type="submission" date="2016-12" db="EMBL/GenBank/DDBJ databases">
        <title>The genomes of Aspergillus section Nigri reveals drivers in fungal speciation.</title>
        <authorList>
            <consortium name="DOE Joint Genome Institute"/>
            <person name="Vesth T.C."/>
            <person name="Nybo J."/>
            <person name="Theobald S."/>
            <person name="Brandl J."/>
            <person name="Frisvad J.C."/>
            <person name="Nielsen K.F."/>
            <person name="Lyhne E.K."/>
            <person name="Kogle M.E."/>
            <person name="Kuo A."/>
            <person name="Riley R."/>
            <person name="Clum A."/>
            <person name="Nolan M."/>
            <person name="Lipzen A."/>
            <person name="Salamov A."/>
            <person name="Henrissat B."/>
            <person name="Wiebenga A."/>
            <person name="De Vries R.P."/>
            <person name="Grigoriev I.V."/>
            <person name="Mortensen U.H."/>
            <person name="Andersen M.R."/>
            <person name="Baker S.E."/>
        </authorList>
    </citation>
    <scope>NUCLEOTIDE SEQUENCE [LARGE SCALE GENOMIC DNA]</scope>
    <source>
        <strain evidence="1">CBS 113365</strain>
    </source>
</reference>
<dbReference type="AlphaFoldDB" id="A0A319BLL0"/>
<protein>
    <submittedName>
        <fullName evidence="1">Uncharacterized protein</fullName>
    </submittedName>
</protein>
<dbReference type="GeneID" id="37211796"/>
<dbReference type="EMBL" id="KZ821633">
    <property type="protein sequence ID" value="PYH66543.1"/>
    <property type="molecule type" value="Genomic_DNA"/>
</dbReference>
<organism evidence="1 2">
    <name type="scientific">Aspergillus vadensis (strain CBS 113365 / IMI 142717 / IBT 24658)</name>
    <dbReference type="NCBI Taxonomy" id="1448311"/>
    <lineage>
        <taxon>Eukaryota</taxon>
        <taxon>Fungi</taxon>
        <taxon>Dikarya</taxon>
        <taxon>Ascomycota</taxon>
        <taxon>Pezizomycotina</taxon>
        <taxon>Eurotiomycetes</taxon>
        <taxon>Eurotiomycetidae</taxon>
        <taxon>Eurotiales</taxon>
        <taxon>Aspergillaceae</taxon>
        <taxon>Aspergillus</taxon>
        <taxon>Aspergillus subgen. Circumdati</taxon>
    </lineage>
</organism>